<sequence length="274" mass="31297">MSDNSQIRPVIFDPKLRLNRSDVIAKVRDLSPNLASVDDQVSPIVGSKAEALKQLGRLNPATYGRTRNHLDGAVTGLSPFVRHGVISTADIRDQALGLNTPKEAEKFIQQLAWREYWQKLYRENPNYIWNDVEPYKTGFDAEHYADDLPEDISQAKTGVACIDQFIAELLTTGYIHNHARLYVAAYVCHWRRVKWQAGARFFLMHLLDGDPASNNLSWQWVASTFSHKPYFFNLENVEKFSGDSVDTRFKTNKTLAGSYEDIYARLFPNLEPKT</sequence>
<dbReference type="GO" id="GO:0032922">
    <property type="term" value="P:circadian regulation of gene expression"/>
    <property type="evidence" value="ECO:0007669"/>
    <property type="project" value="TreeGrafter"/>
</dbReference>
<keyword evidence="2 3" id="KW-0274">FAD</keyword>
<dbReference type="AlphaFoldDB" id="A0A918KIP5"/>
<evidence type="ECO:0000313" key="5">
    <source>
        <dbReference type="EMBL" id="GGX64891.1"/>
    </source>
</evidence>
<organism evidence="5 6">
    <name type="scientific">Litorimonas cladophorae</name>
    <dbReference type="NCBI Taxonomy" id="1220491"/>
    <lineage>
        <taxon>Bacteria</taxon>
        <taxon>Pseudomonadati</taxon>
        <taxon>Pseudomonadota</taxon>
        <taxon>Alphaproteobacteria</taxon>
        <taxon>Maricaulales</taxon>
        <taxon>Robiginitomaculaceae</taxon>
    </lineage>
</organism>
<feature type="binding site" evidence="3">
    <location>
        <begin position="208"/>
        <end position="210"/>
    </location>
    <ligand>
        <name>FAD</name>
        <dbReference type="ChEBI" id="CHEBI:57692"/>
    </ligand>
</feature>
<dbReference type="EMBL" id="BMYV01000001">
    <property type="protein sequence ID" value="GGX64891.1"/>
    <property type="molecule type" value="Genomic_DNA"/>
</dbReference>
<dbReference type="Gene3D" id="1.25.40.80">
    <property type="match status" value="1"/>
</dbReference>
<dbReference type="GO" id="GO:0043153">
    <property type="term" value="P:entrainment of circadian clock by photoperiod"/>
    <property type="evidence" value="ECO:0007669"/>
    <property type="project" value="TreeGrafter"/>
</dbReference>
<feature type="domain" description="Cryptochrome/DNA photolyase FAD-binding" evidence="4">
    <location>
        <begin position="107"/>
        <end position="240"/>
    </location>
</feature>
<keyword evidence="1 3" id="KW-0285">Flavoprotein</keyword>
<feature type="binding site" evidence="3">
    <location>
        <position position="107"/>
    </location>
    <ligand>
        <name>FAD</name>
        <dbReference type="ChEBI" id="CHEBI:57692"/>
    </ligand>
</feature>
<accession>A0A918KIP5</accession>
<dbReference type="RefSeq" id="WP_189583230.1">
    <property type="nucleotide sequence ID" value="NZ_BMYV01000001.1"/>
</dbReference>
<protein>
    <submittedName>
        <fullName evidence="5">Deoxyribodipyrimidine photo-lyase</fullName>
    </submittedName>
</protein>
<dbReference type="InterPro" id="IPR002081">
    <property type="entry name" value="Cryptochrome/DNA_photolyase_1"/>
</dbReference>
<evidence type="ECO:0000256" key="1">
    <source>
        <dbReference type="ARBA" id="ARBA00022630"/>
    </source>
</evidence>
<name>A0A918KIP5_9PROT</name>
<dbReference type="PANTHER" id="PTHR11455">
    <property type="entry name" value="CRYPTOCHROME"/>
    <property type="match status" value="1"/>
</dbReference>
<dbReference type="Proteomes" id="UP000600865">
    <property type="component" value="Unassembled WGS sequence"/>
</dbReference>
<dbReference type="GO" id="GO:0003904">
    <property type="term" value="F:deoxyribodipyrimidine photo-lyase activity"/>
    <property type="evidence" value="ECO:0007669"/>
    <property type="project" value="TreeGrafter"/>
</dbReference>
<dbReference type="SUPFAM" id="SSF48173">
    <property type="entry name" value="Cryptochrome/photolyase FAD-binding domain"/>
    <property type="match status" value="1"/>
</dbReference>
<evidence type="ECO:0000256" key="3">
    <source>
        <dbReference type="PIRSR" id="PIRSR602081-1"/>
    </source>
</evidence>
<evidence type="ECO:0000259" key="4">
    <source>
        <dbReference type="Pfam" id="PF03441"/>
    </source>
</evidence>
<dbReference type="PANTHER" id="PTHR11455:SF18">
    <property type="entry name" value="SI:CH1073-390K14.1"/>
    <property type="match status" value="1"/>
</dbReference>
<dbReference type="InterPro" id="IPR005101">
    <property type="entry name" value="Cryptochr/Photolyase_FAD-bd"/>
</dbReference>
<keyword evidence="6" id="KW-1185">Reference proteome</keyword>
<dbReference type="Gene3D" id="1.10.579.10">
    <property type="entry name" value="DNA Cyclobutane Dipyrimidine Photolyase, subunit A, domain 3"/>
    <property type="match status" value="1"/>
</dbReference>
<dbReference type="Pfam" id="PF03441">
    <property type="entry name" value="FAD_binding_7"/>
    <property type="match status" value="1"/>
</dbReference>
<comment type="caution">
    <text evidence="5">The sequence shown here is derived from an EMBL/GenBank/DDBJ whole genome shotgun (WGS) entry which is preliminary data.</text>
</comment>
<reference evidence="5 6" key="1">
    <citation type="journal article" date="2014" name="Int. J. Syst. Evol. Microbiol.">
        <title>Complete genome sequence of Corynebacterium casei LMG S-19264T (=DSM 44701T), isolated from a smear-ripened cheese.</title>
        <authorList>
            <consortium name="US DOE Joint Genome Institute (JGI-PGF)"/>
            <person name="Walter F."/>
            <person name="Albersmeier A."/>
            <person name="Kalinowski J."/>
            <person name="Ruckert C."/>
        </authorList>
    </citation>
    <scope>NUCLEOTIDE SEQUENCE [LARGE SCALE GENOMIC DNA]</scope>
    <source>
        <strain evidence="5 6">KCTC 23968</strain>
    </source>
</reference>
<evidence type="ECO:0000256" key="2">
    <source>
        <dbReference type="ARBA" id="ARBA00022827"/>
    </source>
</evidence>
<evidence type="ECO:0000313" key="6">
    <source>
        <dbReference type="Proteomes" id="UP000600865"/>
    </source>
</evidence>
<dbReference type="InterPro" id="IPR036134">
    <property type="entry name" value="Crypto/Photolyase_FAD-like_sf"/>
</dbReference>
<dbReference type="GO" id="GO:0071949">
    <property type="term" value="F:FAD binding"/>
    <property type="evidence" value="ECO:0007669"/>
    <property type="project" value="TreeGrafter"/>
</dbReference>
<dbReference type="GO" id="GO:0003677">
    <property type="term" value="F:DNA binding"/>
    <property type="evidence" value="ECO:0007669"/>
    <property type="project" value="TreeGrafter"/>
</dbReference>
<dbReference type="GO" id="GO:0005737">
    <property type="term" value="C:cytoplasm"/>
    <property type="evidence" value="ECO:0007669"/>
    <property type="project" value="TreeGrafter"/>
</dbReference>
<feature type="binding site" evidence="3">
    <location>
        <position position="63"/>
    </location>
    <ligand>
        <name>FAD</name>
        <dbReference type="ChEBI" id="CHEBI:57692"/>
    </ligand>
</feature>
<proteinExistence type="predicted"/>
<gene>
    <name evidence="5" type="ORF">GCM10011309_13940</name>
</gene>
<comment type="cofactor">
    <cofactor evidence="3">
        <name>FAD</name>
        <dbReference type="ChEBI" id="CHEBI:57692"/>
    </cofactor>
    <text evidence="3">Binds 1 FAD per subunit.</text>
</comment>